<keyword evidence="5 7" id="KW-1133">Transmembrane helix</keyword>
<feature type="transmembrane region" description="Helical" evidence="7">
    <location>
        <begin position="27"/>
        <end position="50"/>
    </location>
</feature>
<keyword evidence="2" id="KW-0813">Transport</keyword>
<dbReference type="Pfam" id="PF05977">
    <property type="entry name" value="MFS_3"/>
    <property type="match status" value="1"/>
</dbReference>
<keyword evidence="3" id="KW-1003">Cell membrane</keyword>
<evidence type="ECO:0000256" key="3">
    <source>
        <dbReference type="ARBA" id="ARBA00022475"/>
    </source>
</evidence>
<feature type="transmembrane region" description="Helical" evidence="7">
    <location>
        <begin position="267"/>
        <end position="286"/>
    </location>
</feature>
<evidence type="ECO:0000256" key="5">
    <source>
        <dbReference type="ARBA" id="ARBA00022989"/>
    </source>
</evidence>
<feature type="transmembrane region" description="Helical" evidence="7">
    <location>
        <begin position="112"/>
        <end position="136"/>
    </location>
</feature>
<feature type="transmembrane region" description="Helical" evidence="7">
    <location>
        <begin position="385"/>
        <end position="406"/>
    </location>
</feature>
<dbReference type="AlphaFoldDB" id="A0A420XQ47"/>
<evidence type="ECO:0000313" key="9">
    <source>
        <dbReference type="EMBL" id="RKS75377.1"/>
    </source>
</evidence>
<dbReference type="OrthoDB" id="5494559at2"/>
<sequence>MSNVRLGRLRRVALDVAPLQTASYRRLWMAESVSAIGVQLTAVAVAIQVFDLTGSSLWVGALGAVGFVPLVVLGLWGGSVADAVDRRRLILVAATCGWVCTLGLLVNELTGLHSLTLLLLLVAVQSGAFAVSQPALNAVIPRLLEPRLVPAANTLAFTTFNAATVVGPLFASFLLHIGGYGVAYGGDALLFTAMLYAVVRLPPIEPTGHTSSPGLRSVLDGLQFIGTRPVLLLSFVIDIIAMVFAMPRAMFPQAAAEWFGGKQYAGWLYAAIALGAVLGGLSSGWIGRVRRQGLALVAAVVGWGLAVAAAGLARTLWLAVVLLAVAGAADLVSAVYRQTLLQVYAPDEMRGRMQGVFTVVVAGGPRLGDLRAGASVAGFGLAGAWVGGGLVCAVLVVVLVALAPALRRYTAVQRDTVTP</sequence>
<dbReference type="Proteomes" id="UP000281955">
    <property type="component" value="Unassembled WGS sequence"/>
</dbReference>
<dbReference type="SUPFAM" id="SSF103473">
    <property type="entry name" value="MFS general substrate transporter"/>
    <property type="match status" value="1"/>
</dbReference>
<dbReference type="InterPro" id="IPR036259">
    <property type="entry name" value="MFS_trans_sf"/>
</dbReference>
<evidence type="ECO:0000256" key="4">
    <source>
        <dbReference type="ARBA" id="ARBA00022692"/>
    </source>
</evidence>
<keyword evidence="10" id="KW-1185">Reference proteome</keyword>
<dbReference type="InterPro" id="IPR020846">
    <property type="entry name" value="MFS_dom"/>
</dbReference>
<dbReference type="PANTHER" id="PTHR23513:SF9">
    <property type="entry name" value="ENTEROBACTIN EXPORTER ENTS"/>
    <property type="match status" value="1"/>
</dbReference>
<evidence type="ECO:0000313" key="10">
    <source>
        <dbReference type="Proteomes" id="UP000281955"/>
    </source>
</evidence>
<dbReference type="InterPro" id="IPR010290">
    <property type="entry name" value="TM_effector"/>
</dbReference>
<feature type="transmembrane region" description="Helical" evidence="7">
    <location>
        <begin position="230"/>
        <end position="247"/>
    </location>
</feature>
<evidence type="ECO:0000256" key="2">
    <source>
        <dbReference type="ARBA" id="ARBA00022448"/>
    </source>
</evidence>
<dbReference type="PANTHER" id="PTHR23513">
    <property type="entry name" value="INTEGRAL MEMBRANE EFFLUX PROTEIN-RELATED"/>
    <property type="match status" value="1"/>
</dbReference>
<evidence type="ECO:0000259" key="8">
    <source>
        <dbReference type="PROSITE" id="PS50850"/>
    </source>
</evidence>
<proteinExistence type="predicted"/>
<comment type="subcellular location">
    <subcellularLocation>
        <location evidence="1">Cell inner membrane</location>
        <topology evidence="1">Multi-pass membrane protein</topology>
    </subcellularLocation>
</comment>
<organism evidence="9 10">
    <name type="scientific">Motilibacter peucedani</name>
    <dbReference type="NCBI Taxonomy" id="598650"/>
    <lineage>
        <taxon>Bacteria</taxon>
        <taxon>Bacillati</taxon>
        <taxon>Actinomycetota</taxon>
        <taxon>Actinomycetes</taxon>
        <taxon>Motilibacterales</taxon>
        <taxon>Motilibacteraceae</taxon>
        <taxon>Motilibacter</taxon>
    </lineage>
</organism>
<evidence type="ECO:0000256" key="1">
    <source>
        <dbReference type="ARBA" id="ARBA00004429"/>
    </source>
</evidence>
<accession>A0A420XQ47</accession>
<evidence type="ECO:0000256" key="7">
    <source>
        <dbReference type="SAM" id="Phobius"/>
    </source>
</evidence>
<reference evidence="9 10" key="1">
    <citation type="submission" date="2018-10" db="EMBL/GenBank/DDBJ databases">
        <title>Genomic Encyclopedia of Archaeal and Bacterial Type Strains, Phase II (KMG-II): from individual species to whole genera.</title>
        <authorList>
            <person name="Goeker M."/>
        </authorList>
    </citation>
    <scope>NUCLEOTIDE SEQUENCE [LARGE SCALE GENOMIC DNA]</scope>
    <source>
        <strain evidence="9 10">RP-AC37</strain>
    </source>
</reference>
<feature type="transmembrane region" description="Helical" evidence="7">
    <location>
        <begin position="177"/>
        <end position="199"/>
    </location>
</feature>
<dbReference type="GO" id="GO:0005886">
    <property type="term" value="C:plasma membrane"/>
    <property type="evidence" value="ECO:0007669"/>
    <property type="project" value="UniProtKB-SubCell"/>
</dbReference>
<dbReference type="EMBL" id="RBWV01000011">
    <property type="protein sequence ID" value="RKS75377.1"/>
    <property type="molecule type" value="Genomic_DNA"/>
</dbReference>
<feature type="transmembrane region" description="Helical" evidence="7">
    <location>
        <begin position="293"/>
        <end position="310"/>
    </location>
</feature>
<feature type="domain" description="Major facilitator superfamily (MFS) profile" evidence="8">
    <location>
        <begin position="222"/>
        <end position="419"/>
    </location>
</feature>
<feature type="transmembrane region" description="Helical" evidence="7">
    <location>
        <begin position="89"/>
        <end position="106"/>
    </location>
</feature>
<dbReference type="CDD" id="cd06173">
    <property type="entry name" value="MFS_MefA_like"/>
    <property type="match status" value="1"/>
</dbReference>
<dbReference type="Gene3D" id="1.20.1250.20">
    <property type="entry name" value="MFS general substrate transporter like domains"/>
    <property type="match status" value="1"/>
</dbReference>
<dbReference type="PROSITE" id="PS50850">
    <property type="entry name" value="MFS"/>
    <property type="match status" value="1"/>
</dbReference>
<comment type="caution">
    <text evidence="9">The sequence shown here is derived from an EMBL/GenBank/DDBJ whole genome shotgun (WGS) entry which is preliminary data.</text>
</comment>
<gene>
    <name evidence="9" type="ORF">CLV35_1840</name>
</gene>
<keyword evidence="4 7" id="KW-0812">Transmembrane</keyword>
<name>A0A420XQ47_9ACTN</name>
<feature type="transmembrane region" description="Helical" evidence="7">
    <location>
        <begin position="148"/>
        <end position="171"/>
    </location>
</feature>
<dbReference type="GO" id="GO:0022857">
    <property type="term" value="F:transmembrane transporter activity"/>
    <property type="evidence" value="ECO:0007669"/>
    <property type="project" value="InterPro"/>
</dbReference>
<keyword evidence="6 7" id="KW-0472">Membrane</keyword>
<protein>
    <submittedName>
        <fullName evidence="9">Putative MFS family arabinose efflux permease</fullName>
    </submittedName>
</protein>
<evidence type="ECO:0000256" key="6">
    <source>
        <dbReference type="ARBA" id="ARBA00023136"/>
    </source>
</evidence>
<feature type="transmembrane region" description="Helical" evidence="7">
    <location>
        <begin position="56"/>
        <end position="77"/>
    </location>
</feature>
<dbReference type="InParanoid" id="A0A420XQ47"/>